<accession>A0A6V8MJY7</accession>
<keyword evidence="4 9" id="KW-0285">Flavoprotein</keyword>
<dbReference type="CDD" id="cd00537">
    <property type="entry name" value="MTHFR"/>
    <property type="match status" value="1"/>
</dbReference>
<dbReference type="InterPro" id="IPR003171">
    <property type="entry name" value="Mehydrof_redctse-like"/>
</dbReference>
<dbReference type="SUPFAM" id="SSF51730">
    <property type="entry name" value="FAD-linked oxidoreductase"/>
    <property type="match status" value="1"/>
</dbReference>
<dbReference type="EMBL" id="BLXX01000007">
    <property type="protein sequence ID" value="GFO60298.1"/>
    <property type="molecule type" value="Genomic_DNA"/>
</dbReference>
<evidence type="ECO:0000256" key="2">
    <source>
        <dbReference type="ARBA" id="ARBA00004777"/>
    </source>
</evidence>
<evidence type="ECO:0000313" key="11">
    <source>
        <dbReference type="Proteomes" id="UP000556026"/>
    </source>
</evidence>
<dbReference type="AlphaFoldDB" id="A0A6V8MJY7"/>
<dbReference type="GO" id="GO:0071949">
    <property type="term" value="F:FAD binding"/>
    <property type="evidence" value="ECO:0007669"/>
    <property type="project" value="TreeGrafter"/>
</dbReference>
<name>A0A6V8MJY7_9BACT</name>
<comment type="pathway">
    <text evidence="2 9">One-carbon metabolism; tetrahydrofolate interconversion.</text>
</comment>
<dbReference type="InterPro" id="IPR029041">
    <property type="entry name" value="FAD-linked_oxidoreductase-like"/>
</dbReference>
<keyword evidence="5 9" id="KW-0274">FAD</keyword>
<keyword evidence="6 9" id="KW-0560">Oxidoreductase</keyword>
<dbReference type="GO" id="GO:0009086">
    <property type="term" value="P:methionine biosynthetic process"/>
    <property type="evidence" value="ECO:0007669"/>
    <property type="project" value="TreeGrafter"/>
</dbReference>
<dbReference type="GO" id="GO:0005829">
    <property type="term" value="C:cytosol"/>
    <property type="evidence" value="ECO:0007669"/>
    <property type="project" value="TreeGrafter"/>
</dbReference>
<dbReference type="Pfam" id="PF02219">
    <property type="entry name" value="MTHFR"/>
    <property type="match status" value="1"/>
</dbReference>
<proteinExistence type="inferred from homology"/>
<dbReference type="GO" id="GO:0106312">
    <property type="term" value="F:methylenetetrahydrofolate reductase (NADH) activity"/>
    <property type="evidence" value="ECO:0007669"/>
    <property type="project" value="UniProtKB-EC"/>
</dbReference>
<comment type="catalytic activity">
    <reaction evidence="8">
        <text>(6S)-5-methyl-5,6,7,8-tetrahydrofolate + NAD(+) = (6R)-5,10-methylene-5,6,7,8-tetrahydrofolate + NADH + H(+)</text>
        <dbReference type="Rhea" id="RHEA:19821"/>
        <dbReference type="ChEBI" id="CHEBI:15378"/>
        <dbReference type="ChEBI" id="CHEBI:15636"/>
        <dbReference type="ChEBI" id="CHEBI:18608"/>
        <dbReference type="ChEBI" id="CHEBI:57540"/>
        <dbReference type="ChEBI" id="CHEBI:57945"/>
        <dbReference type="EC" id="1.5.1.54"/>
    </reaction>
    <physiologicalReaction direction="right-to-left" evidence="8">
        <dbReference type="Rhea" id="RHEA:19823"/>
    </physiologicalReaction>
</comment>
<dbReference type="PANTHER" id="PTHR45754:SF3">
    <property type="entry name" value="METHYLENETETRAHYDROFOLATE REDUCTASE (NADPH)"/>
    <property type="match status" value="1"/>
</dbReference>
<evidence type="ECO:0000256" key="7">
    <source>
        <dbReference type="ARBA" id="ARBA00034478"/>
    </source>
</evidence>
<reference evidence="11" key="1">
    <citation type="submission" date="2020-06" db="EMBL/GenBank/DDBJ databases">
        <title>Draft genomic sequence of Geomonas sp. Red330.</title>
        <authorList>
            <person name="Itoh H."/>
            <person name="Zhenxing X."/>
            <person name="Ushijima N."/>
            <person name="Masuda Y."/>
            <person name="Shiratori Y."/>
            <person name="Senoo K."/>
        </authorList>
    </citation>
    <scope>NUCLEOTIDE SEQUENCE [LARGE SCALE GENOMIC DNA]</scope>
    <source>
        <strain evidence="11">Red330</strain>
    </source>
</reference>
<dbReference type="UniPathway" id="UPA00193"/>
<dbReference type="Gene3D" id="3.20.20.220">
    <property type="match status" value="1"/>
</dbReference>
<evidence type="ECO:0000256" key="4">
    <source>
        <dbReference type="ARBA" id="ARBA00022630"/>
    </source>
</evidence>
<evidence type="ECO:0000256" key="8">
    <source>
        <dbReference type="ARBA" id="ARBA00048628"/>
    </source>
</evidence>
<dbReference type="GO" id="GO:0035999">
    <property type="term" value="P:tetrahydrofolate interconversion"/>
    <property type="evidence" value="ECO:0007669"/>
    <property type="project" value="UniProtKB-UniPathway"/>
</dbReference>
<sequence>MKIVDQMSQGKQFLSLEFFPPKDKNEWPHFFKVAQRLAELNPLFASVTYGAGGSSQGDTLEIVTRLKRDHGLESMAHLTCIGTERGALQQFLDELASAEVYNVLALRGDLPQDAGPEVSVCRSLSHASDLASFIRAAHPEMGIGVAGYPEAHPEATSPEDDLAFLKKKLELGGDFVITQLFFDNESYFDFVARARALGIQKPIIPGILPVVSLKVIRRIVSLCGASIPPEFLAKLEEADRAGGAAAVQKLGIAHARSQAAGLLAQGAPGVHLYTLNRDEAILDLVDGLLPGA</sequence>
<comment type="pathway">
    <text evidence="7">Amino-acid biosynthesis; L-methionine biosynthesis via de novo pathway.</text>
</comment>
<evidence type="ECO:0000256" key="3">
    <source>
        <dbReference type="ARBA" id="ARBA00006743"/>
    </source>
</evidence>
<comment type="cofactor">
    <cofactor evidence="1 9">
        <name>FAD</name>
        <dbReference type="ChEBI" id="CHEBI:57692"/>
    </cofactor>
</comment>
<gene>
    <name evidence="10" type="primary">metF</name>
    <name evidence="10" type="ORF">GMST_26230</name>
</gene>
<evidence type="ECO:0000256" key="6">
    <source>
        <dbReference type="ARBA" id="ARBA00023002"/>
    </source>
</evidence>
<evidence type="ECO:0000256" key="1">
    <source>
        <dbReference type="ARBA" id="ARBA00001974"/>
    </source>
</evidence>
<evidence type="ECO:0000256" key="9">
    <source>
        <dbReference type="RuleBase" id="RU003862"/>
    </source>
</evidence>
<protein>
    <recommendedName>
        <fullName evidence="9">Methylenetetrahydrofolate reductase</fullName>
    </recommendedName>
</protein>
<evidence type="ECO:0000313" key="10">
    <source>
        <dbReference type="EMBL" id="GFO60298.1"/>
    </source>
</evidence>
<keyword evidence="11" id="KW-1185">Reference proteome</keyword>
<comment type="similarity">
    <text evidence="3 9">Belongs to the methylenetetrahydrofolate reductase family.</text>
</comment>
<evidence type="ECO:0000256" key="5">
    <source>
        <dbReference type="ARBA" id="ARBA00022827"/>
    </source>
</evidence>
<dbReference type="RefSeq" id="WP_183355106.1">
    <property type="nucleotide sequence ID" value="NZ_BLXX01000007.1"/>
</dbReference>
<dbReference type="Proteomes" id="UP000556026">
    <property type="component" value="Unassembled WGS sequence"/>
</dbReference>
<dbReference type="PANTHER" id="PTHR45754">
    <property type="entry name" value="METHYLENETETRAHYDROFOLATE REDUCTASE"/>
    <property type="match status" value="1"/>
</dbReference>
<comment type="caution">
    <text evidence="10">The sequence shown here is derived from an EMBL/GenBank/DDBJ whole genome shotgun (WGS) entry which is preliminary data.</text>
</comment>
<organism evidence="10 11">
    <name type="scientific">Geomonas silvestris</name>
    <dbReference type="NCBI Taxonomy" id="2740184"/>
    <lineage>
        <taxon>Bacteria</taxon>
        <taxon>Pseudomonadati</taxon>
        <taxon>Thermodesulfobacteriota</taxon>
        <taxon>Desulfuromonadia</taxon>
        <taxon>Geobacterales</taxon>
        <taxon>Geobacteraceae</taxon>
        <taxon>Geomonas</taxon>
    </lineage>
</organism>